<feature type="transmembrane region" description="Helical" evidence="7">
    <location>
        <begin position="230"/>
        <end position="252"/>
    </location>
</feature>
<dbReference type="SUPFAM" id="SSF103473">
    <property type="entry name" value="MFS general substrate transporter"/>
    <property type="match status" value="1"/>
</dbReference>
<dbReference type="PANTHER" id="PTHR23501:SF43">
    <property type="entry name" value="MULTIDRUG TRANSPORTER, PUTATIVE (AFU_ORTHOLOGUE AFUA_6G03040)-RELATED"/>
    <property type="match status" value="1"/>
</dbReference>
<sequence length="383" mass="41112">MSLPIHLIILFTGLALAVFATSLDETIVAVAAVNISDEFNSFNLYDWVTVSYLISLTGVQPLYGQISDIVGRKGPMISAVAVFFAANAACAWSESMVSLIVFRTIGGIGGGGMTGLSFVIVADLFPLVLTQVASWRWCFWIIMPFAGIAFLIIAFIKLPPITTLSTQDQRETHSLRDRAKKAAGDLCGIDWLGASLIMCSAPRHIVLLAGCTFFLLATTLIATELKSAPITGYVIMVLVLGLGGGMVLQSSFLEAQASVLPTVMFQYLGGAIGLAVAGIICRNSLARQLRNEPEEVIPSDLRKYVLHNPKYAAQISKDNPTLELTIEKLYTNAILLVLKALIALAGAVFLNSLYILKLGWGVTKAGSSDTSESSVQSEEQRDT</sequence>
<feature type="transmembrane region" description="Helical" evidence="7">
    <location>
        <begin position="44"/>
        <end position="64"/>
    </location>
</feature>
<gene>
    <name evidence="9" type="ORF">FANTH_4981</name>
</gene>
<comment type="subcellular location">
    <subcellularLocation>
        <location evidence="1">Membrane</location>
        <topology evidence="1">Multi-pass membrane protein</topology>
    </subcellularLocation>
</comment>
<dbReference type="Gene3D" id="1.20.1720.10">
    <property type="entry name" value="Multidrug resistance protein D"/>
    <property type="match status" value="2"/>
</dbReference>
<dbReference type="InterPro" id="IPR036259">
    <property type="entry name" value="MFS_trans_sf"/>
</dbReference>
<evidence type="ECO:0000256" key="6">
    <source>
        <dbReference type="SAM" id="MobiDB-lite"/>
    </source>
</evidence>
<evidence type="ECO:0008006" key="11">
    <source>
        <dbReference type="Google" id="ProtNLM"/>
    </source>
</evidence>
<proteinExistence type="predicted"/>
<dbReference type="Pfam" id="PF07690">
    <property type="entry name" value="MFS_1"/>
    <property type="match status" value="1"/>
</dbReference>
<dbReference type="InterPro" id="IPR011701">
    <property type="entry name" value="MFS"/>
</dbReference>
<comment type="caution">
    <text evidence="9">The sequence shown here is derived from an EMBL/GenBank/DDBJ whole genome shotgun (WGS) entry which is preliminary data.</text>
</comment>
<feature type="transmembrane region" description="Helical" evidence="7">
    <location>
        <begin position="333"/>
        <end position="356"/>
    </location>
</feature>
<keyword evidence="10" id="KW-1185">Reference proteome</keyword>
<evidence type="ECO:0000256" key="7">
    <source>
        <dbReference type="SAM" id="Phobius"/>
    </source>
</evidence>
<keyword evidence="8" id="KW-0732">Signal</keyword>
<feature type="transmembrane region" description="Helical" evidence="7">
    <location>
        <begin position="205"/>
        <end position="223"/>
    </location>
</feature>
<dbReference type="GO" id="GO:0012505">
    <property type="term" value="C:endomembrane system"/>
    <property type="evidence" value="ECO:0007669"/>
    <property type="project" value="UniProtKB-SubCell"/>
</dbReference>
<evidence type="ECO:0000256" key="1">
    <source>
        <dbReference type="ARBA" id="ARBA00004141"/>
    </source>
</evidence>
<feature type="compositionally biased region" description="Low complexity" evidence="6">
    <location>
        <begin position="367"/>
        <end position="377"/>
    </location>
</feature>
<protein>
    <recommendedName>
        <fullName evidence="11">Major facilitator superfamily (MFS) profile domain-containing protein</fullName>
    </recommendedName>
</protein>
<feature type="chain" id="PRO_5034781311" description="Major facilitator superfamily (MFS) profile domain-containing protein" evidence="8">
    <location>
        <begin position="21"/>
        <end position="383"/>
    </location>
</feature>
<dbReference type="EMBL" id="JABEVY010000109">
    <property type="protein sequence ID" value="KAF5249673.1"/>
    <property type="molecule type" value="Genomic_DNA"/>
</dbReference>
<dbReference type="AlphaFoldDB" id="A0A8H4ZMZ8"/>
<evidence type="ECO:0000256" key="8">
    <source>
        <dbReference type="SAM" id="SignalP"/>
    </source>
</evidence>
<evidence type="ECO:0000256" key="2">
    <source>
        <dbReference type="ARBA" id="ARBA00022692"/>
    </source>
</evidence>
<feature type="transmembrane region" description="Helical" evidence="7">
    <location>
        <begin position="264"/>
        <end position="281"/>
    </location>
</feature>
<feature type="transmembrane region" description="Helical" evidence="7">
    <location>
        <begin position="76"/>
        <end position="94"/>
    </location>
</feature>
<evidence type="ECO:0000256" key="4">
    <source>
        <dbReference type="ARBA" id="ARBA00023136"/>
    </source>
</evidence>
<dbReference type="Proteomes" id="UP000573603">
    <property type="component" value="Unassembled WGS sequence"/>
</dbReference>
<evidence type="ECO:0000256" key="3">
    <source>
        <dbReference type="ARBA" id="ARBA00022989"/>
    </source>
</evidence>
<dbReference type="GO" id="GO:0005886">
    <property type="term" value="C:plasma membrane"/>
    <property type="evidence" value="ECO:0007669"/>
    <property type="project" value="TreeGrafter"/>
</dbReference>
<keyword evidence="4 7" id="KW-0472">Membrane</keyword>
<reference evidence="9 10" key="1">
    <citation type="journal article" date="2020" name="BMC Genomics">
        <title>Correction to: Identification and distribution of gene clusters required for synthesis of sphingolipid metabolism inhibitors in diverse species of the filamentous fungus Fusarium.</title>
        <authorList>
            <person name="Kim H.S."/>
            <person name="Lohmar J.M."/>
            <person name="Busman M."/>
            <person name="Brown D.W."/>
            <person name="Naumann T.A."/>
            <person name="Divon H.H."/>
            <person name="Lysoe E."/>
            <person name="Uhlig S."/>
            <person name="Proctor R.H."/>
        </authorList>
    </citation>
    <scope>NUCLEOTIDE SEQUENCE [LARGE SCALE GENOMIC DNA]</scope>
    <source>
        <strain evidence="9 10">NRRL 25214</strain>
    </source>
</reference>
<feature type="signal peptide" evidence="8">
    <location>
        <begin position="1"/>
        <end position="20"/>
    </location>
</feature>
<feature type="transmembrane region" description="Helical" evidence="7">
    <location>
        <begin position="137"/>
        <end position="156"/>
    </location>
</feature>
<evidence type="ECO:0000313" key="10">
    <source>
        <dbReference type="Proteomes" id="UP000573603"/>
    </source>
</evidence>
<accession>A0A8H4ZMZ8</accession>
<keyword evidence="2 7" id="KW-0812">Transmembrane</keyword>
<keyword evidence="3 7" id="KW-1133">Transmembrane helix</keyword>
<feature type="transmembrane region" description="Helical" evidence="7">
    <location>
        <begin position="100"/>
        <end position="125"/>
    </location>
</feature>
<name>A0A8H4ZMZ8_9HYPO</name>
<keyword evidence="5" id="KW-0325">Glycoprotein</keyword>
<dbReference type="PANTHER" id="PTHR23501">
    <property type="entry name" value="MAJOR FACILITATOR SUPERFAMILY"/>
    <property type="match status" value="1"/>
</dbReference>
<dbReference type="GO" id="GO:0022857">
    <property type="term" value="F:transmembrane transporter activity"/>
    <property type="evidence" value="ECO:0007669"/>
    <property type="project" value="InterPro"/>
</dbReference>
<feature type="region of interest" description="Disordered" evidence="6">
    <location>
        <begin position="364"/>
        <end position="383"/>
    </location>
</feature>
<evidence type="ECO:0000256" key="5">
    <source>
        <dbReference type="ARBA" id="ARBA00023180"/>
    </source>
</evidence>
<evidence type="ECO:0000313" key="9">
    <source>
        <dbReference type="EMBL" id="KAF5249673.1"/>
    </source>
</evidence>
<organism evidence="9 10">
    <name type="scientific">Fusarium anthophilum</name>
    <dbReference type="NCBI Taxonomy" id="48485"/>
    <lineage>
        <taxon>Eukaryota</taxon>
        <taxon>Fungi</taxon>
        <taxon>Dikarya</taxon>
        <taxon>Ascomycota</taxon>
        <taxon>Pezizomycotina</taxon>
        <taxon>Sordariomycetes</taxon>
        <taxon>Hypocreomycetidae</taxon>
        <taxon>Hypocreales</taxon>
        <taxon>Nectriaceae</taxon>
        <taxon>Fusarium</taxon>
        <taxon>Fusarium fujikuroi species complex</taxon>
    </lineage>
</organism>